<evidence type="ECO:0000313" key="3">
    <source>
        <dbReference type="Proteomes" id="UP000245464"/>
    </source>
</evidence>
<evidence type="ECO:0000313" key="4">
    <source>
        <dbReference type="Proteomes" id="UP000249757"/>
    </source>
</evidence>
<organism evidence="1 3">
    <name type="scientific">Pyrenophora tritici-repentis</name>
    <dbReference type="NCBI Taxonomy" id="45151"/>
    <lineage>
        <taxon>Eukaryota</taxon>
        <taxon>Fungi</taxon>
        <taxon>Dikarya</taxon>
        <taxon>Ascomycota</taxon>
        <taxon>Pezizomycotina</taxon>
        <taxon>Dothideomycetes</taxon>
        <taxon>Pleosporomycetidae</taxon>
        <taxon>Pleosporales</taxon>
        <taxon>Pleosporineae</taxon>
        <taxon>Pleosporaceae</taxon>
        <taxon>Pyrenophora</taxon>
    </lineage>
</organism>
<evidence type="ECO:0000313" key="2">
    <source>
        <dbReference type="EMBL" id="KAI1511698.1"/>
    </source>
</evidence>
<protein>
    <submittedName>
        <fullName evidence="1">Uncharacterized protein</fullName>
    </submittedName>
</protein>
<gene>
    <name evidence="2" type="ORF">Ptr86124_009342</name>
    <name evidence="1" type="ORF">PtrM4_132250</name>
</gene>
<proteinExistence type="predicted"/>
<evidence type="ECO:0000313" key="1">
    <source>
        <dbReference type="EMBL" id="KAF7568612.1"/>
    </source>
</evidence>
<dbReference type="Proteomes" id="UP000245464">
    <property type="component" value="Chromosome 7"/>
</dbReference>
<keyword evidence="4" id="KW-1185">Reference proteome</keyword>
<dbReference type="AlphaFoldDB" id="A0A2W1H1A5"/>
<reference evidence="2" key="2">
    <citation type="submission" date="2021-05" db="EMBL/GenBank/DDBJ databases">
        <authorList>
            <person name="Moolhuijzen P.M."/>
            <person name="Moffat C.S."/>
        </authorList>
    </citation>
    <scope>NUCLEOTIDE SEQUENCE</scope>
    <source>
        <strain evidence="2">86-124</strain>
    </source>
</reference>
<accession>A0A2W1H1A5</accession>
<name>A0A2W1H1A5_9PLEO</name>
<comment type="caution">
    <text evidence="1">The sequence shown here is derived from an EMBL/GenBank/DDBJ whole genome shotgun (WGS) entry which is preliminary data.</text>
</comment>
<sequence length="214" mass="24261">MSRRSVLDSADTIFCIEEGDWYYEENKLEGRVTSFYVGCVQFSDIRMKSSLLYKADSLRGVVVCGLEPISIRDHEIEILAVRNRKLQEVKFLNAPMLSDKSIRFILAYCPDVRCVTIDAGSDQEGGVKGTFIADLNARINRHKWQELELISLVNQPLNMVDIKAILRKRPNLRIEIRRKVPKAVADSLSQAGITPPKMLHSFWEGGRAVPPKEA</sequence>
<dbReference type="EMBL" id="NRDI02000013">
    <property type="protein sequence ID" value="KAI1511698.1"/>
    <property type="molecule type" value="Genomic_DNA"/>
</dbReference>
<reference evidence="1 3" key="1">
    <citation type="journal article" date="2018" name="BMC Genomics">
        <title>Comparative genomics of the wheat fungal pathogen Pyrenophora tritici-repentis reveals chromosomal variations and genome plasticity.</title>
        <authorList>
            <person name="Moolhuijzen P."/>
            <person name="See P.T."/>
            <person name="Hane J.K."/>
            <person name="Shi G."/>
            <person name="Liu Z."/>
            <person name="Oliver R.P."/>
            <person name="Moffat C.S."/>
        </authorList>
    </citation>
    <scope>NUCLEOTIDE SEQUENCE [LARGE SCALE GENOMIC DNA]</scope>
    <source>
        <strain evidence="1">M4</strain>
    </source>
</reference>
<reference evidence="2" key="3">
    <citation type="journal article" date="2022" name="bioRxiv">
        <title>A global pangenome for the wheat fungal pathogen Pyrenophora tritici-repentis and prediction of effector protein structural homology.</title>
        <authorList>
            <person name="Moolhuijzen P."/>
            <person name="See P.T."/>
            <person name="Shi G."/>
            <person name="Powell H.R."/>
            <person name="Cockram J."/>
            <person name="Jorgensen L.N."/>
            <person name="Benslimane H."/>
            <person name="Strelkov S.E."/>
            <person name="Turner J."/>
            <person name="Liu Z."/>
            <person name="Moffat C.S."/>
        </authorList>
    </citation>
    <scope>NUCLEOTIDE SEQUENCE</scope>
    <source>
        <strain evidence="2">86-124</strain>
    </source>
</reference>
<dbReference type="Proteomes" id="UP000249757">
    <property type="component" value="Unassembled WGS sequence"/>
</dbReference>
<dbReference type="OrthoDB" id="10401664at2759"/>
<dbReference type="EMBL" id="NQIK02000007">
    <property type="protein sequence ID" value="KAF7568612.1"/>
    <property type="molecule type" value="Genomic_DNA"/>
</dbReference>
<reference evidence="4" key="4">
    <citation type="journal article" date="2022" name="Microb. Genom.">
        <title>A global pangenome for the wheat fungal pathogen Pyrenophora tritici-repentis and prediction of effector protein structural homology.</title>
        <authorList>
            <person name="Moolhuijzen P.M."/>
            <person name="See P.T."/>
            <person name="Shi G."/>
            <person name="Powell H.R."/>
            <person name="Cockram J."/>
            <person name="Jorgensen L.N."/>
            <person name="Benslimane H."/>
            <person name="Strelkov S.E."/>
            <person name="Turner J."/>
            <person name="Liu Z."/>
            <person name="Moffat C.S."/>
        </authorList>
    </citation>
    <scope>NUCLEOTIDE SEQUENCE [LARGE SCALE GENOMIC DNA]</scope>
</reference>